<dbReference type="InterPro" id="IPR029058">
    <property type="entry name" value="AB_hydrolase_fold"/>
</dbReference>
<dbReference type="AlphaFoldDB" id="A0A2N1JFP8"/>
<dbReference type="Gene3D" id="3.40.50.1820">
    <property type="entry name" value="alpha/beta hydrolase"/>
    <property type="match status" value="1"/>
</dbReference>
<dbReference type="Pfam" id="PF20434">
    <property type="entry name" value="BD-FAE"/>
    <property type="match status" value="1"/>
</dbReference>
<dbReference type="Proteomes" id="UP000232875">
    <property type="component" value="Unassembled WGS sequence"/>
</dbReference>
<keyword evidence="4" id="KW-0812">Transmembrane</keyword>
<evidence type="ECO:0000313" key="6">
    <source>
        <dbReference type="EMBL" id="PKI85367.1"/>
    </source>
</evidence>
<keyword evidence="4" id="KW-1133">Transmembrane helix</keyword>
<gene>
    <name evidence="6" type="ORF">MVES_000541</name>
</gene>
<dbReference type="OrthoDB" id="6495301at2759"/>
<sequence length="441" mass="48686">MAVFSSLIPFVGVMAMPVVFLAGVCSMYAISWTAYLLLAQQDIPSYVAMAPPPLAQFIPFVPFLPYRCYKVTRAIILYTWTCLCNLHVLSDWLQLYVHASKAGEADALYCVSMPYAIPFSDKKKLDIFPVRHKKIPGLSQRNSQQTVPVLVFVPFPIVPLTASSHRKVYLQVARTMSSKSYCVVIPDITYYPKARIRESVVDLRLALSWVGANISSYGGDPSRIYLMGFRNSAHLVLLTLIQEAVVLSRALTTHHHSSSPRQTEKSLRNMVQSGDANAAAHGALHERIKGLEIYVPQVRLPPLAGVVLLAGITDVVKAYQHELDLGIEHISFLRRAVGPAHDVCLLHSPTHLLVESRGILDAAFLPPKFLLLHGGKDAMVSIDHATLLSTLLKDAGVGQVDLRAYRNLGHTDTLTSLLGVLRPNRSSYASQICDDLNKFLV</sequence>
<dbReference type="InterPro" id="IPR049492">
    <property type="entry name" value="BD-FAE-like_dom"/>
</dbReference>
<feature type="transmembrane region" description="Helical" evidence="4">
    <location>
        <begin position="7"/>
        <end position="30"/>
    </location>
</feature>
<evidence type="ECO:0000256" key="1">
    <source>
        <dbReference type="ARBA" id="ARBA00022801"/>
    </source>
</evidence>
<evidence type="ECO:0000313" key="7">
    <source>
        <dbReference type="Proteomes" id="UP000232875"/>
    </source>
</evidence>
<evidence type="ECO:0000256" key="4">
    <source>
        <dbReference type="SAM" id="Phobius"/>
    </source>
</evidence>
<dbReference type="EMBL" id="KZ454987">
    <property type="protein sequence ID" value="PKI85367.1"/>
    <property type="molecule type" value="Genomic_DNA"/>
</dbReference>
<accession>A0A2N1JFP8</accession>
<protein>
    <recommendedName>
        <fullName evidence="5">BD-FAE-like domain-containing protein</fullName>
    </recommendedName>
</protein>
<evidence type="ECO:0000259" key="5">
    <source>
        <dbReference type="Pfam" id="PF20434"/>
    </source>
</evidence>
<dbReference type="SUPFAM" id="SSF53474">
    <property type="entry name" value="alpha/beta-Hydrolases"/>
    <property type="match status" value="1"/>
</dbReference>
<evidence type="ECO:0000256" key="3">
    <source>
        <dbReference type="ARBA" id="ARBA00048461"/>
    </source>
</evidence>
<reference evidence="6 7" key="1">
    <citation type="submission" date="2017-10" db="EMBL/GenBank/DDBJ databases">
        <title>A novel species of cold-tolerant Malassezia isolated from bats.</title>
        <authorList>
            <person name="Lorch J.M."/>
            <person name="Palmer J.M."/>
            <person name="Vanderwolf K.J."/>
            <person name="Schmidt K.Z."/>
            <person name="Verant M.L."/>
            <person name="Weller T.J."/>
            <person name="Blehert D.S."/>
        </authorList>
    </citation>
    <scope>NUCLEOTIDE SEQUENCE [LARGE SCALE GENOMIC DNA]</scope>
    <source>
        <strain evidence="6 7">NWHC:44797-103</strain>
    </source>
</reference>
<keyword evidence="7" id="KW-1185">Reference proteome</keyword>
<dbReference type="PANTHER" id="PTHR48081:SF33">
    <property type="entry name" value="KYNURENINE FORMAMIDASE"/>
    <property type="match status" value="1"/>
</dbReference>
<comment type="catalytic activity">
    <reaction evidence="3">
        <text>a monoacylglycerol + H2O = glycerol + a fatty acid + H(+)</text>
        <dbReference type="Rhea" id="RHEA:15245"/>
        <dbReference type="ChEBI" id="CHEBI:15377"/>
        <dbReference type="ChEBI" id="CHEBI:15378"/>
        <dbReference type="ChEBI" id="CHEBI:17408"/>
        <dbReference type="ChEBI" id="CHEBI:17754"/>
        <dbReference type="ChEBI" id="CHEBI:28868"/>
    </reaction>
</comment>
<dbReference type="PANTHER" id="PTHR48081">
    <property type="entry name" value="AB HYDROLASE SUPERFAMILY PROTEIN C4A8.06C"/>
    <property type="match status" value="1"/>
</dbReference>
<dbReference type="InterPro" id="IPR050300">
    <property type="entry name" value="GDXG_lipolytic_enzyme"/>
</dbReference>
<organism evidence="6 7">
    <name type="scientific">Malassezia vespertilionis</name>
    <dbReference type="NCBI Taxonomy" id="2020962"/>
    <lineage>
        <taxon>Eukaryota</taxon>
        <taxon>Fungi</taxon>
        <taxon>Dikarya</taxon>
        <taxon>Basidiomycota</taxon>
        <taxon>Ustilaginomycotina</taxon>
        <taxon>Malasseziomycetes</taxon>
        <taxon>Malasseziales</taxon>
        <taxon>Malasseziaceae</taxon>
        <taxon>Malassezia</taxon>
    </lineage>
</organism>
<dbReference type="STRING" id="2020962.A0A2N1JFP8"/>
<proteinExistence type="predicted"/>
<feature type="domain" description="BD-FAE-like" evidence="5">
    <location>
        <begin position="168"/>
        <end position="390"/>
    </location>
</feature>
<keyword evidence="4" id="KW-0472">Membrane</keyword>
<keyword evidence="1" id="KW-0378">Hydrolase</keyword>
<dbReference type="GO" id="GO:0016787">
    <property type="term" value="F:hydrolase activity"/>
    <property type="evidence" value="ECO:0007669"/>
    <property type="project" value="UniProtKB-KW"/>
</dbReference>
<name>A0A2N1JFP8_9BASI</name>
<comment type="catalytic activity">
    <reaction evidence="2">
        <text>a diacylglycerol + H2O = a monoacylglycerol + a fatty acid + H(+)</text>
        <dbReference type="Rhea" id="RHEA:32731"/>
        <dbReference type="ChEBI" id="CHEBI:15377"/>
        <dbReference type="ChEBI" id="CHEBI:15378"/>
        <dbReference type="ChEBI" id="CHEBI:17408"/>
        <dbReference type="ChEBI" id="CHEBI:18035"/>
        <dbReference type="ChEBI" id="CHEBI:28868"/>
    </reaction>
</comment>
<evidence type="ECO:0000256" key="2">
    <source>
        <dbReference type="ARBA" id="ARBA00047591"/>
    </source>
</evidence>